<dbReference type="NCBIfam" id="TIGR00651">
    <property type="entry name" value="pta"/>
    <property type="match status" value="1"/>
</dbReference>
<keyword evidence="6" id="KW-0808">Transferase</keyword>
<dbReference type="AlphaFoldDB" id="A0A369LZ94"/>
<comment type="pathway">
    <text evidence="2">Metabolic intermediate biosynthesis; acetyl-CoA biosynthesis; acetyl-CoA from acetate: step 2/2.</text>
</comment>
<evidence type="ECO:0000256" key="3">
    <source>
        <dbReference type="ARBA" id="ARBA00005656"/>
    </source>
</evidence>
<evidence type="ECO:0000313" key="11">
    <source>
        <dbReference type="Proteomes" id="UP000254000"/>
    </source>
</evidence>
<name>A0A369LZ94_9ACTN</name>
<dbReference type="Gene3D" id="3.40.50.10750">
    <property type="entry name" value="Isocitrate/Isopropylmalate dehydrogenase-like"/>
    <property type="match status" value="1"/>
</dbReference>
<dbReference type="InterPro" id="IPR002505">
    <property type="entry name" value="PTA_PTB"/>
</dbReference>
<organism evidence="10 11">
    <name type="scientific">Gordonibacter pamelaeae</name>
    <dbReference type="NCBI Taxonomy" id="471189"/>
    <lineage>
        <taxon>Bacteria</taxon>
        <taxon>Bacillati</taxon>
        <taxon>Actinomycetota</taxon>
        <taxon>Coriobacteriia</taxon>
        <taxon>Eggerthellales</taxon>
        <taxon>Eggerthellaceae</taxon>
        <taxon>Gordonibacter</taxon>
    </lineage>
</organism>
<sequence length="332" mass="34622">MSAFLDSMLVRAKGDLQTIVLPEGDDERTLQAAERILAEGVANLVILGDAAAIEASPYALDGARIVDVRTAAERAEFAAALYELRRHKGLTPEQAEALMDDVLYFGVMMVKQGLADGMVAGACHATGDVLRPSLQILKTAPGVKLVSSFFVMCVPDCDLGANGTFLFSDCGLEVQPDSERLAHIAVNSAKSWETLMGEEARVALLSHSTHGSAKNADAAKVVEATEIARELAPDLALDGELQLDAAIIGSVGASKAPGSPVAGRANVLVFPDLDAGNIGYKLVQRLARAEAYGPVTQGIAAPVNDLSRGCSADDIVGVIAITCVQAQAKAIE</sequence>
<accession>A0A369LZ94</accession>
<evidence type="ECO:0000313" key="10">
    <source>
        <dbReference type="EMBL" id="RDB63488.1"/>
    </source>
</evidence>
<comment type="similarity">
    <text evidence="3">Belongs to the phosphate acetyltransferase and butyryltransferase family.</text>
</comment>
<evidence type="ECO:0000256" key="2">
    <source>
        <dbReference type="ARBA" id="ARBA00004989"/>
    </source>
</evidence>
<dbReference type="GO" id="GO:0008959">
    <property type="term" value="F:phosphate acetyltransferase activity"/>
    <property type="evidence" value="ECO:0007669"/>
    <property type="project" value="UniProtKB-EC"/>
</dbReference>
<dbReference type="EMBL" id="PPTS01000007">
    <property type="protein sequence ID" value="RDB63488.1"/>
    <property type="molecule type" value="Genomic_DNA"/>
</dbReference>
<protein>
    <recommendedName>
        <fullName evidence="5">Phosphate acetyltransferase</fullName>
        <ecNumber evidence="4">2.3.1.8</ecNumber>
    </recommendedName>
    <alternativeName>
        <fullName evidence="8">Phosphotransacetylase</fullName>
    </alternativeName>
</protein>
<dbReference type="InterPro" id="IPR050500">
    <property type="entry name" value="Phos_Acetyltrans/Butyryltrans"/>
</dbReference>
<comment type="caution">
    <text evidence="10">The sequence shown here is derived from an EMBL/GenBank/DDBJ whole genome shotgun (WGS) entry which is preliminary data.</text>
</comment>
<dbReference type="NCBIfam" id="NF007233">
    <property type="entry name" value="PRK09653.1"/>
    <property type="match status" value="1"/>
</dbReference>
<reference evidence="10 11" key="1">
    <citation type="journal article" date="2018" name="Elife">
        <title>Discovery and characterization of a prevalent human gut bacterial enzyme sufficient for the inactivation of a family of plant toxins.</title>
        <authorList>
            <person name="Koppel N."/>
            <person name="Bisanz J.E."/>
            <person name="Pandelia M.E."/>
            <person name="Turnbaugh P.J."/>
            <person name="Balskus E.P."/>
        </authorList>
    </citation>
    <scope>NUCLEOTIDE SEQUENCE [LARGE SCALE GENOMIC DNA]</scope>
    <source>
        <strain evidence="10 11">3C</strain>
    </source>
</reference>
<keyword evidence="7" id="KW-0012">Acyltransferase</keyword>
<dbReference type="GeneID" id="78360312"/>
<dbReference type="EC" id="2.3.1.8" evidence="4"/>
<evidence type="ECO:0000256" key="8">
    <source>
        <dbReference type="ARBA" id="ARBA00031108"/>
    </source>
</evidence>
<keyword evidence="11" id="KW-1185">Reference proteome</keyword>
<feature type="domain" description="Phosphate acetyl/butaryl transferase" evidence="9">
    <location>
        <begin position="4"/>
        <end position="323"/>
    </location>
</feature>
<dbReference type="PIRSF" id="PIRSF000428">
    <property type="entry name" value="P_Ac_trans"/>
    <property type="match status" value="1"/>
</dbReference>
<gene>
    <name evidence="10" type="primary">pta</name>
    <name evidence="10" type="ORF">C1877_11475</name>
</gene>
<evidence type="ECO:0000256" key="1">
    <source>
        <dbReference type="ARBA" id="ARBA00000705"/>
    </source>
</evidence>
<proteinExistence type="inferred from homology"/>
<dbReference type="InterPro" id="IPR004614">
    <property type="entry name" value="P_AcTrfase"/>
</dbReference>
<dbReference type="InterPro" id="IPR012147">
    <property type="entry name" value="P_Ac_Bu_trans"/>
</dbReference>
<dbReference type="PANTHER" id="PTHR43356">
    <property type="entry name" value="PHOSPHATE ACETYLTRANSFERASE"/>
    <property type="match status" value="1"/>
</dbReference>
<evidence type="ECO:0000256" key="7">
    <source>
        <dbReference type="ARBA" id="ARBA00023315"/>
    </source>
</evidence>
<dbReference type="InterPro" id="IPR042113">
    <property type="entry name" value="P_AcTrfase_dom1"/>
</dbReference>
<dbReference type="PANTHER" id="PTHR43356:SF3">
    <property type="entry name" value="PHOSPHATE ACETYLTRANSFERASE"/>
    <property type="match status" value="1"/>
</dbReference>
<evidence type="ECO:0000259" key="9">
    <source>
        <dbReference type="Pfam" id="PF01515"/>
    </source>
</evidence>
<dbReference type="RefSeq" id="WP_114569230.1">
    <property type="nucleotide sequence ID" value="NZ_CABMMS010000007.1"/>
</dbReference>
<evidence type="ECO:0000256" key="5">
    <source>
        <dbReference type="ARBA" id="ARBA00021528"/>
    </source>
</evidence>
<dbReference type="Gene3D" id="3.40.50.10950">
    <property type="match status" value="1"/>
</dbReference>
<dbReference type="SUPFAM" id="SSF53659">
    <property type="entry name" value="Isocitrate/Isopropylmalate dehydrogenase-like"/>
    <property type="match status" value="1"/>
</dbReference>
<dbReference type="InterPro" id="IPR042112">
    <property type="entry name" value="P_AcTrfase_dom2"/>
</dbReference>
<dbReference type="OrthoDB" id="9808984at2"/>
<evidence type="ECO:0000256" key="6">
    <source>
        <dbReference type="ARBA" id="ARBA00022679"/>
    </source>
</evidence>
<dbReference type="Proteomes" id="UP000254000">
    <property type="component" value="Unassembled WGS sequence"/>
</dbReference>
<evidence type="ECO:0000256" key="4">
    <source>
        <dbReference type="ARBA" id="ARBA00012707"/>
    </source>
</evidence>
<comment type="catalytic activity">
    <reaction evidence="1">
        <text>acetyl-CoA + phosphate = acetyl phosphate + CoA</text>
        <dbReference type="Rhea" id="RHEA:19521"/>
        <dbReference type="ChEBI" id="CHEBI:22191"/>
        <dbReference type="ChEBI" id="CHEBI:43474"/>
        <dbReference type="ChEBI" id="CHEBI:57287"/>
        <dbReference type="ChEBI" id="CHEBI:57288"/>
        <dbReference type="EC" id="2.3.1.8"/>
    </reaction>
</comment>
<dbReference type="Pfam" id="PF01515">
    <property type="entry name" value="PTA_PTB"/>
    <property type="match status" value="1"/>
</dbReference>